<proteinExistence type="inferred from homology"/>
<feature type="compositionally biased region" description="Low complexity" evidence="6">
    <location>
        <begin position="358"/>
        <end position="387"/>
    </location>
</feature>
<comment type="similarity">
    <text evidence="2">Belongs to the TrbL/VirB6 family.</text>
</comment>
<keyword evidence="4 7" id="KW-1133">Transmembrane helix</keyword>
<feature type="transmembrane region" description="Helical" evidence="7">
    <location>
        <begin position="60"/>
        <end position="79"/>
    </location>
</feature>
<feature type="transmembrane region" description="Helical" evidence="7">
    <location>
        <begin position="158"/>
        <end position="184"/>
    </location>
</feature>
<feature type="compositionally biased region" description="Pro residues" evidence="6">
    <location>
        <begin position="514"/>
        <end position="523"/>
    </location>
</feature>
<feature type="region of interest" description="Disordered" evidence="6">
    <location>
        <begin position="353"/>
        <end position="423"/>
    </location>
</feature>
<reference evidence="9" key="1">
    <citation type="journal article" date="2019" name="Int. J. Syst. Evol. Microbiol.">
        <title>The Global Catalogue of Microorganisms (GCM) 10K type strain sequencing project: providing services to taxonomists for standard genome sequencing and annotation.</title>
        <authorList>
            <consortium name="The Broad Institute Genomics Platform"/>
            <consortium name="The Broad Institute Genome Sequencing Center for Infectious Disease"/>
            <person name="Wu L."/>
            <person name="Ma J."/>
        </authorList>
    </citation>
    <scope>NUCLEOTIDE SEQUENCE [LARGE SCALE GENOMIC DNA]</scope>
    <source>
        <strain evidence="9">NBRC 102122</strain>
    </source>
</reference>
<feature type="transmembrane region" description="Helical" evidence="7">
    <location>
        <begin position="91"/>
        <end position="109"/>
    </location>
</feature>
<feature type="compositionally biased region" description="Low complexity" evidence="6">
    <location>
        <begin position="397"/>
        <end position="420"/>
    </location>
</feature>
<name>A0ABQ5ZSP3_9HYPH</name>
<gene>
    <name evidence="8" type="ORF">GCM10007923_63920</name>
</gene>
<accession>A0ABQ5ZSP3</accession>
<keyword evidence="5 7" id="KW-0472">Membrane</keyword>
<feature type="compositionally biased region" description="Polar residues" evidence="6">
    <location>
        <begin position="449"/>
        <end position="462"/>
    </location>
</feature>
<dbReference type="EMBL" id="BSOP01000071">
    <property type="protein sequence ID" value="GLR55170.1"/>
    <property type="molecule type" value="Genomic_DNA"/>
</dbReference>
<feature type="transmembrane region" description="Helical" evidence="7">
    <location>
        <begin position="294"/>
        <end position="314"/>
    </location>
</feature>
<keyword evidence="9" id="KW-1185">Reference proteome</keyword>
<evidence type="ECO:0000313" key="8">
    <source>
        <dbReference type="EMBL" id="GLR55170.1"/>
    </source>
</evidence>
<keyword evidence="3 7" id="KW-0812">Transmembrane</keyword>
<evidence type="ECO:0000256" key="1">
    <source>
        <dbReference type="ARBA" id="ARBA00004141"/>
    </source>
</evidence>
<sequence length="523" mass="53021">MKKLYWAGPLALVLFAVFLFPSDLFAQDLSEPSTSANSLIERIEDTANGWADTLREYARTLFWMLALIQLVFTFIPMVLKGADFGEIVGDLVRFILVIGFFAALLEFSVEWATAIVDSFRQAGGSASGFGDLLWPGDILVEGLMTAEEVSKGMSAWRVGAAIVIGFSALIIAACYAFMAAFMFVALVESYIVINASVLFMGFGASQWTREYAMAMIRYAFSVGAKIFVLILLVGLIKDQAIEWRAAYQENSGRADLLTLVGLSLMCAYLTKTIPDMVQGLITGVSPGGGSAIGAVAAAGLAGAATGVGVLGMAASKLGAATEGLSKAVKGMSGSGGGSTGAAVGGSGLQDAIGSSLRGASAPTGSAASTPGGTSSGETGTKAGTASSPRVGGGSQISSKPPTGGGSPATPSGSGPSSGSKLAKAAHGIADGALKMTGVVGAITTPGMEGSTSIGLAPLQTNPPGEDADWDGGDHASSNNNQQADKPENTIRPANAETSMADLKVQGMDRSADPGKPPTQPSPS</sequence>
<feature type="transmembrane region" description="Helical" evidence="7">
    <location>
        <begin position="191"/>
        <end position="209"/>
    </location>
</feature>
<dbReference type="InterPro" id="IPR007688">
    <property type="entry name" value="Conjugal_tfr_TrbL/VirB6"/>
</dbReference>
<dbReference type="RefSeq" id="WP_245082873.1">
    <property type="nucleotide sequence ID" value="NZ_BSOP01000071.1"/>
</dbReference>
<evidence type="ECO:0000256" key="7">
    <source>
        <dbReference type="SAM" id="Phobius"/>
    </source>
</evidence>
<evidence type="ECO:0000256" key="4">
    <source>
        <dbReference type="ARBA" id="ARBA00022989"/>
    </source>
</evidence>
<evidence type="ECO:0008006" key="10">
    <source>
        <dbReference type="Google" id="ProtNLM"/>
    </source>
</evidence>
<protein>
    <recommendedName>
        <fullName evidence="10">P-type conjugative transfer protein TrbL</fullName>
    </recommendedName>
</protein>
<evidence type="ECO:0000256" key="2">
    <source>
        <dbReference type="ARBA" id="ARBA00007802"/>
    </source>
</evidence>
<comment type="caution">
    <text evidence="8">The sequence shown here is derived from an EMBL/GenBank/DDBJ whole genome shotgun (WGS) entry which is preliminary data.</text>
</comment>
<feature type="region of interest" description="Disordered" evidence="6">
    <location>
        <begin position="444"/>
        <end position="523"/>
    </location>
</feature>
<organism evidence="8 9">
    <name type="scientific">Shinella yambaruensis</name>
    <dbReference type="NCBI Taxonomy" id="415996"/>
    <lineage>
        <taxon>Bacteria</taxon>
        <taxon>Pseudomonadati</taxon>
        <taxon>Pseudomonadota</taxon>
        <taxon>Alphaproteobacteria</taxon>
        <taxon>Hyphomicrobiales</taxon>
        <taxon>Rhizobiaceae</taxon>
        <taxon>Shinella</taxon>
    </lineage>
</organism>
<dbReference type="Pfam" id="PF04610">
    <property type="entry name" value="TrbL"/>
    <property type="match status" value="1"/>
</dbReference>
<dbReference type="NCBIfam" id="TIGR02783">
    <property type="entry name" value="TrbL_P"/>
    <property type="match status" value="1"/>
</dbReference>
<feature type="transmembrane region" description="Helical" evidence="7">
    <location>
        <begin position="215"/>
        <end position="236"/>
    </location>
</feature>
<feature type="transmembrane region" description="Helical" evidence="7">
    <location>
        <begin position="256"/>
        <end position="274"/>
    </location>
</feature>
<dbReference type="Proteomes" id="UP001156702">
    <property type="component" value="Unassembled WGS sequence"/>
</dbReference>
<evidence type="ECO:0000256" key="5">
    <source>
        <dbReference type="ARBA" id="ARBA00023136"/>
    </source>
</evidence>
<comment type="subcellular location">
    <subcellularLocation>
        <location evidence="1">Membrane</location>
        <topology evidence="1">Multi-pass membrane protein</topology>
    </subcellularLocation>
</comment>
<dbReference type="InterPro" id="IPR014150">
    <property type="entry name" value="Conjugal_tfr_TrbL"/>
</dbReference>
<evidence type="ECO:0000313" key="9">
    <source>
        <dbReference type="Proteomes" id="UP001156702"/>
    </source>
</evidence>
<evidence type="ECO:0000256" key="3">
    <source>
        <dbReference type="ARBA" id="ARBA00022692"/>
    </source>
</evidence>
<evidence type="ECO:0000256" key="6">
    <source>
        <dbReference type="SAM" id="MobiDB-lite"/>
    </source>
</evidence>